<dbReference type="AlphaFoldDB" id="A0A8T2R262"/>
<accession>A0A8T2R262</accession>
<name>A0A8T2R262_CERRI</name>
<evidence type="ECO:0000313" key="2">
    <source>
        <dbReference type="Proteomes" id="UP000825935"/>
    </source>
</evidence>
<sequence>MKRTYNGSRNTLVHPATMGHGPPLILKYRQEVCRAVGRTGPLDMPPSGQVHYLYTMPLDVFYAFFSRLPGHRKFLQYAAELWRPKLGGLQQGKR</sequence>
<comment type="caution">
    <text evidence="1">The sequence shown here is derived from an EMBL/GenBank/DDBJ whole genome shotgun (WGS) entry which is preliminary data.</text>
</comment>
<protein>
    <submittedName>
        <fullName evidence="1">Uncharacterized protein</fullName>
    </submittedName>
</protein>
<gene>
    <name evidence="1" type="ORF">KP509_30G048700</name>
</gene>
<proteinExistence type="predicted"/>
<organism evidence="1 2">
    <name type="scientific">Ceratopteris richardii</name>
    <name type="common">Triangle waterfern</name>
    <dbReference type="NCBI Taxonomy" id="49495"/>
    <lineage>
        <taxon>Eukaryota</taxon>
        <taxon>Viridiplantae</taxon>
        <taxon>Streptophyta</taxon>
        <taxon>Embryophyta</taxon>
        <taxon>Tracheophyta</taxon>
        <taxon>Polypodiopsida</taxon>
        <taxon>Polypodiidae</taxon>
        <taxon>Polypodiales</taxon>
        <taxon>Pteridineae</taxon>
        <taxon>Pteridaceae</taxon>
        <taxon>Parkerioideae</taxon>
        <taxon>Ceratopteris</taxon>
    </lineage>
</organism>
<dbReference type="EMBL" id="CM035435">
    <property type="protein sequence ID" value="KAH7290439.1"/>
    <property type="molecule type" value="Genomic_DNA"/>
</dbReference>
<evidence type="ECO:0000313" key="1">
    <source>
        <dbReference type="EMBL" id="KAH7290439.1"/>
    </source>
</evidence>
<reference evidence="1" key="1">
    <citation type="submission" date="2021-08" db="EMBL/GenBank/DDBJ databases">
        <title>WGS assembly of Ceratopteris richardii.</title>
        <authorList>
            <person name="Marchant D.B."/>
            <person name="Chen G."/>
            <person name="Jenkins J."/>
            <person name="Shu S."/>
            <person name="Leebens-Mack J."/>
            <person name="Grimwood J."/>
            <person name="Schmutz J."/>
            <person name="Soltis P."/>
            <person name="Soltis D."/>
            <person name="Chen Z.-H."/>
        </authorList>
    </citation>
    <scope>NUCLEOTIDE SEQUENCE</scope>
    <source>
        <strain evidence="1">Whitten #5841</strain>
        <tissue evidence="1">Leaf</tissue>
    </source>
</reference>
<keyword evidence="2" id="KW-1185">Reference proteome</keyword>
<dbReference type="Proteomes" id="UP000825935">
    <property type="component" value="Chromosome 30"/>
</dbReference>